<feature type="region of interest" description="Disordered" evidence="1">
    <location>
        <begin position="58"/>
        <end position="78"/>
    </location>
</feature>
<accession>A0ABP7Q634</accession>
<reference evidence="3" key="1">
    <citation type="journal article" date="2019" name="Int. J. Syst. Evol. Microbiol.">
        <title>The Global Catalogue of Microorganisms (GCM) 10K type strain sequencing project: providing services to taxonomists for standard genome sequencing and annotation.</title>
        <authorList>
            <consortium name="The Broad Institute Genomics Platform"/>
            <consortium name="The Broad Institute Genome Sequencing Center for Infectious Disease"/>
            <person name="Wu L."/>
            <person name="Ma J."/>
        </authorList>
    </citation>
    <scope>NUCLEOTIDE SEQUENCE [LARGE SCALE GENOMIC DNA]</scope>
    <source>
        <strain evidence="3">JCM 16924</strain>
    </source>
</reference>
<dbReference type="EMBL" id="BAAAZX010000001">
    <property type="protein sequence ID" value="GAA3976938.1"/>
    <property type="molecule type" value="Genomic_DNA"/>
</dbReference>
<sequence>MRRPGTPGISTRRLLGKALREAEGKSGSAGPKSGEFVNEAEKATPDEIYAAEKVASQGNRVVLRDPPADGGTRGVDTSDVLVNGIQGDIYSPTSGNMDRISGAVSKKRNQVDGGT</sequence>
<evidence type="ECO:0008006" key="4">
    <source>
        <dbReference type="Google" id="ProtNLM"/>
    </source>
</evidence>
<name>A0ABP7Q634_9ACTN</name>
<feature type="region of interest" description="Disordered" evidence="1">
    <location>
        <begin position="92"/>
        <end position="115"/>
    </location>
</feature>
<evidence type="ECO:0000313" key="2">
    <source>
        <dbReference type="EMBL" id="GAA3976938.1"/>
    </source>
</evidence>
<organism evidence="2 3">
    <name type="scientific">Streptomyces plumbiresistens</name>
    <dbReference type="NCBI Taxonomy" id="511811"/>
    <lineage>
        <taxon>Bacteria</taxon>
        <taxon>Bacillati</taxon>
        <taxon>Actinomycetota</taxon>
        <taxon>Actinomycetes</taxon>
        <taxon>Kitasatosporales</taxon>
        <taxon>Streptomycetaceae</taxon>
        <taxon>Streptomyces</taxon>
    </lineage>
</organism>
<dbReference type="Gene3D" id="3.40.1350.120">
    <property type="match status" value="1"/>
</dbReference>
<evidence type="ECO:0000256" key="1">
    <source>
        <dbReference type="SAM" id="MobiDB-lite"/>
    </source>
</evidence>
<protein>
    <recommendedName>
        <fullName evidence="4">Seed maturation protein</fullName>
    </recommendedName>
</protein>
<dbReference type="Proteomes" id="UP001500456">
    <property type="component" value="Unassembled WGS sequence"/>
</dbReference>
<evidence type="ECO:0000313" key="3">
    <source>
        <dbReference type="Proteomes" id="UP001500456"/>
    </source>
</evidence>
<proteinExistence type="predicted"/>
<comment type="caution">
    <text evidence="2">The sequence shown here is derived from an EMBL/GenBank/DDBJ whole genome shotgun (WGS) entry which is preliminary data.</text>
</comment>
<feature type="region of interest" description="Disordered" evidence="1">
    <location>
        <begin position="19"/>
        <end position="44"/>
    </location>
</feature>
<gene>
    <name evidence="2" type="ORF">GCM10022232_05600</name>
</gene>
<keyword evidence="3" id="KW-1185">Reference proteome</keyword>